<dbReference type="Proteomes" id="UP000469462">
    <property type="component" value="Unassembled WGS sequence"/>
</dbReference>
<dbReference type="SUPFAM" id="SSF82714">
    <property type="entry name" value="Multidrug efflux transporter AcrB TolC docking domain, DN and DC subdomains"/>
    <property type="match status" value="2"/>
</dbReference>
<organism evidence="9 10">
    <name type="scientific">Sutterella seckii</name>
    <dbReference type="NCBI Taxonomy" id="1944635"/>
    <lineage>
        <taxon>Bacteria</taxon>
        <taxon>Pseudomonadati</taxon>
        <taxon>Pseudomonadota</taxon>
        <taxon>Betaproteobacteria</taxon>
        <taxon>Burkholderiales</taxon>
        <taxon>Sutterellaceae</taxon>
        <taxon>Sutterella</taxon>
    </lineage>
</organism>
<comment type="caution">
    <text evidence="9">The sequence shown here is derived from an EMBL/GenBank/DDBJ whole genome shotgun (WGS) entry which is preliminary data.</text>
</comment>
<dbReference type="SUPFAM" id="SSF82866">
    <property type="entry name" value="Multidrug efflux transporter AcrB transmembrane domain"/>
    <property type="match status" value="2"/>
</dbReference>
<dbReference type="Pfam" id="PF00873">
    <property type="entry name" value="ACR_tran"/>
    <property type="match status" value="1"/>
</dbReference>
<feature type="transmembrane region" description="Helical" evidence="8">
    <location>
        <begin position="534"/>
        <end position="553"/>
    </location>
</feature>
<feature type="transmembrane region" description="Helical" evidence="8">
    <location>
        <begin position="435"/>
        <end position="463"/>
    </location>
</feature>
<protein>
    <submittedName>
        <fullName evidence="9">Efflux RND transporter permease subunit</fullName>
    </submittedName>
</protein>
<feature type="transmembrane region" description="Helical" evidence="8">
    <location>
        <begin position="871"/>
        <end position="890"/>
    </location>
</feature>
<comment type="subcellular location">
    <subcellularLocation>
        <location evidence="1">Cell membrane</location>
        <topology evidence="1">Multi-pass membrane protein</topology>
    </subcellularLocation>
</comment>
<feature type="transmembrane region" description="Helical" evidence="8">
    <location>
        <begin position="987"/>
        <end position="1005"/>
    </location>
</feature>
<evidence type="ECO:0000256" key="1">
    <source>
        <dbReference type="ARBA" id="ARBA00004651"/>
    </source>
</evidence>
<feature type="transmembrane region" description="Helical" evidence="8">
    <location>
        <begin position="1011"/>
        <end position="1034"/>
    </location>
</feature>
<dbReference type="PANTHER" id="PTHR32063:SF19">
    <property type="entry name" value="CATION EFFLUX SYSTEM PROTEIN CUSA"/>
    <property type="match status" value="1"/>
</dbReference>
<reference evidence="9 10" key="1">
    <citation type="submission" date="2019-10" db="EMBL/GenBank/DDBJ databases">
        <title>Genome diversity of Sutterella seckii.</title>
        <authorList>
            <person name="Chaplin A.V."/>
            <person name="Sokolova S.R."/>
            <person name="Mosin K.A."/>
            <person name="Ivanova E.L."/>
            <person name="Kochetkova T.O."/>
            <person name="Goltsov A.Y."/>
            <person name="Trofimov D.Y."/>
            <person name="Efimov B.A."/>
        </authorList>
    </citation>
    <scope>NUCLEOTIDE SEQUENCE [LARGE SCALE GENOMIC DNA]</scope>
    <source>
        <strain evidence="9 10">ASD3426</strain>
    </source>
</reference>
<name>A0AAI9SCF2_9BURK</name>
<evidence type="ECO:0000256" key="5">
    <source>
        <dbReference type="ARBA" id="ARBA00022692"/>
    </source>
</evidence>
<dbReference type="Gene3D" id="3.30.70.1320">
    <property type="entry name" value="Multidrug efflux transporter AcrB pore domain like"/>
    <property type="match status" value="1"/>
</dbReference>
<keyword evidence="6 8" id="KW-1133">Transmembrane helix</keyword>
<feature type="transmembrane region" description="Helical" evidence="8">
    <location>
        <begin position="923"/>
        <end position="947"/>
    </location>
</feature>
<dbReference type="GO" id="GO:0042910">
    <property type="term" value="F:xenobiotic transmembrane transporter activity"/>
    <property type="evidence" value="ECO:0007669"/>
    <property type="project" value="TreeGrafter"/>
</dbReference>
<dbReference type="GO" id="GO:0008324">
    <property type="term" value="F:monoatomic cation transmembrane transporter activity"/>
    <property type="evidence" value="ECO:0007669"/>
    <property type="project" value="InterPro"/>
</dbReference>
<dbReference type="GO" id="GO:0005886">
    <property type="term" value="C:plasma membrane"/>
    <property type="evidence" value="ECO:0007669"/>
    <property type="project" value="UniProtKB-SubCell"/>
</dbReference>
<dbReference type="Gene3D" id="3.30.70.1430">
    <property type="entry name" value="Multidrug efflux transporter AcrB pore domain"/>
    <property type="match status" value="2"/>
</dbReference>
<dbReference type="NCBIfam" id="TIGR00914">
    <property type="entry name" value="2A0601"/>
    <property type="match status" value="1"/>
</dbReference>
<dbReference type="RefSeq" id="WP_152157074.1">
    <property type="nucleotide sequence ID" value="NZ_WEHW01000032.1"/>
</dbReference>
<keyword evidence="5 8" id="KW-0812">Transmembrane</keyword>
<feature type="transmembrane region" description="Helical" evidence="8">
    <location>
        <begin position="483"/>
        <end position="504"/>
    </location>
</feature>
<sequence>MIALIKASVRNRFLVLFFALLLAFWGAVTILRTPVDALPDLSDVQVIIKTDYAGQAPEIVENQVTYPISTAMLSVPGAASVRGFSSFGTSFVYVIFEDGTDLYWARSRVLESLSGLTGSLPQGVSPQLGPDATGVGWVYEYALVDRTGKHDLESLRALEDWVLRYDLKTIPGVAEVASVGGAVKEFQILPDPVKLEQYGVTIGDIKTALSRSNSEMGGGSVELAGSEVMVRARGYLRTLDDFRHIVLKANASGVPTLLSDVAQVRTGPEMRRGIAELNGEGEVAGGVVIIRKGANAKEVISAVRERLEEIKPGLPEGVEIVPVYDRSDLIDRVIHNLTSKLIEEAIVVALVCGIFLWHLRSALVAIITLPLGLCFAFIAIHFQGIEATLMSLGGIAIAVGAMVDGAIVMIESAHKKIEDWERDHPGEKLEGEPRWALITSAAIEVGPAIFLSLLIITLSFIPIFTLEGQEGRLFGPLAWTKTWSMAGAALLSITLVPVLMGYWIRGRIPPEEKNPINRALIRGYRPLLAGALRFPKSTICAAVLLLFTALYPLERVGAEYLPQIAEGDILYMPTTLPGVSAGEAAAILQTTDRLIKSVPEVDSVFGKAGRADTATDSAPLEMLETTIHLKPESEWRPGMTMAKIIDELDSRVKLPGLASLWVPPIRARIDMVSTGVKSPIGIRIQGPSLAVIDGAAKAVEEAARKVPGVQSALAERLEGGRYVDIDIDRYRAARYGMTIGDVQDYISSAVGGAMAGDLVDGVARYPISIRYLQAERGTPEALRLLPVITPSGQRITLGDLAEVKVTSGPSMLKSEGGRPAAWIYVDARDRDMASVVDDLRMEIAKNVKLPAGVTVAFTGQYEMMEHAKSRLLVAAPMTVLIIFVLLYVCFRRLSEALLILTTLPVATVGGLWLLYLMGDRFSVAVGAGFIALAGLAAEFGVVMLVYLRHAVAADPTLANPKTFSMEALDRAIEHGAALRVRPKSMTVAVILAGLIPILLSTGAGSEVMSRIAVPMVGGMITAPLLSLFVIPAAWKLIMLKRRAL</sequence>
<feature type="transmembrane region" description="Helical" evidence="8">
    <location>
        <begin position="362"/>
        <end position="382"/>
    </location>
</feature>
<accession>A0AAI9SCF2</accession>
<dbReference type="Gene3D" id="1.20.1640.10">
    <property type="entry name" value="Multidrug efflux transporter AcrB transmembrane domain"/>
    <property type="match status" value="2"/>
</dbReference>
<dbReference type="AlphaFoldDB" id="A0AAI9SCF2"/>
<evidence type="ECO:0000256" key="3">
    <source>
        <dbReference type="ARBA" id="ARBA00022448"/>
    </source>
</evidence>
<gene>
    <name evidence="9" type="ORF">GBM96_08320</name>
</gene>
<comment type="similarity">
    <text evidence="2">Belongs to the resistance-nodulation-cell division (RND) (TC 2.A.6) family.</text>
</comment>
<dbReference type="EMBL" id="WEHW01000032">
    <property type="protein sequence ID" value="KAB7650661.1"/>
    <property type="molecule type" value="Genomic_DNA"/>
</dbReference>
<dbReference type="InterPro" id="IPR001036">
    <property type="entry name" value="Acrflvin-R"/>
</dbReference>
<proteinExistence type="inferred from homology"/>
<keyword evidence="7 8" id="KW-0472">Membrane</keyword>
<dbReference type="SUPFAM" id="SSF82693">
    <property type="entry name" value="Multidrug efflux transporter AcrB pore domain, PN1, PN2, PC1 and PC2 subdomains"/>
    <property type="match status" value="2"/>
</dbReference>
<evidence type="ECO:0000256" key="4">
    <source>
        <dbReference type="ARBA" id="ARBA00022475"/>
    </source>
</evidence>
<dbReference type="InterPro" id="IPR004763">
    <property type="entry name" value="CusA-like"/>
</dbReference>
<feature type="transmembrane region" description="Helical" evidence="8">
    <location>
        <begin position="897"/>
        <end position="917"/>
    </location>
</feature>
<evidence type="ECO:0000256" key="6">
    <source>
        <dbReference type="ARBA" id="ARBA00022989"/>
    </source>
</evidence>
<dbReference type="Gene3D" id="3.30.70.1440">
    <property type="entry name" value="Multidrug efflux transporter AcrB pore domain"/>
    <property type="match status" value="1"/>
</dbReference>
<evidence type="ECO:0000313" key="10">
    <source>
        <dbReference type="Proteomes" id="UP000469462"/>
    </source>
</evidence>
<keyword evidence="4" id="KW-1003">Cell membrane</keyword>
<dbReference type="InterPro" id="IPR027463">
    <property type="entry name" value="AcrB_DN_DC_subdom"/>
</dbReference>
<feature type="transmembrane region" description="Helical" evidence="8">
    <location>
        <begin position="388"/>
        <end position="414"/>
    </location>
</feature>
<dbReference type="Gene3D" id="3.30.2090.10">
    <property type="entry name" value="Multidrug efflux transporter AcrB TolC docking domain, DN and DC subdomains"/>
    <property type="match status" value="2"/>
</dbReference>
<evidence type="ECO:0000256" key="7">
    <source>
        <dbReference type="ARBA" id="ARBA00023136"/>
    </source>
</evidence>
<dbReference type="PANTHER" id="PTHR32063">
    <property type="match status" value="1"/>
</dbReference>
<dbReference type="PRINTS" id="PR00702">
    <property type="entry name" value="ACRIFLAVINRP"/>
</dbReference>
<keyword evidence="10" id="KW-1185">Reference proteome</keyword>
<evidence type="ECO:0000256" key="8">
    <source>
        <dbReference type="SAM" id="Phobius"/>
    </source>
</evidence>
<evidence type="ECO:0000313" key="9">
    <source>
        <dbReference type="EMBL" id="KAB7650661.1"/>
    </source>
</evidence>
<evidence type="ECO:0000256" key="2">
    <source>
        <dbReference type="ARBA" id="ARBA00010942"/>
    </source>
</evidence>
<keyword evidence="3" id="KW-0813">Transport</keyword>